<name>A0A1E7Q9S5_9GAMM</name>
<reference evidence="3" key="1">
    <citation type="submission" date="2016-09" db="EMBL/GenBank/DDBJ databases">
        <authorList>
            <person name="Wan X."/>
            <person name="Hou S."/>
        </authorList>
    </citation>
    <scope>NUCLEOTIDE SEQUENCE [LARGE SCALE GENOMIC DNA]</scope>
    <source>
        <strain evidence="3">KH87</strain>
    </source>
</reference>
<keyword evidence="3" id="KW-1185">Reference proteome</keyword>
<evidence type="ECO:0000313" key="2">
    <source>
        <dbReference type="EMBL" id="OEY70896.1"/>
    </source>
</evidence>
<gene>
    <name evidence="2" type="ORF">BI198_02115</name>
</gene>
<feature type="chain" id="PRO_5009200626" description="Lipocalin-like domain-containing protein" evidence="1">
    <location>
        <begin position="21"/>
        <end position="115"/>
    </location>
</feature>
<dbReference type="Proteomes" id="UP000242258">
    <property type="component" value="Unassembled WGS sequence"/>
</dbReference>
<evidence type="ECO:0000313" key="3">
    <source>
        <dbReference type="Proteomes" id="UP000242258"/>
    </source>
</evidence>
<keyword evidence="1" id="KW-0732">Signal</keyword>
<protein>
    <recommendedName>
        <fullName evidence="4">Lipocalin-like domain-containing protein</fullName>
    </recommendedName>
</protein>
<dbReference type="STRING" id="1628148.BI198_02115"/>
<dbReference type="OrthoDB" id="5769861at2"/>
<dbReference type="AlphaFoldDB" id="A0A1E7Q9S5"/>
<evidence type="ECO:0000256" key="1">
    <source>
        <dbReference type="SAM" id="SignalP"/>
    </source>
</evidence>
<proteinExistence type="predicted"/>
<dbReference type="PROSITE" id="PS51257">
    <property type="entry name" value="PROKAR_LIPOPROTEIN"/>
    <property type="match status" value="1"/>
</dbReference>
<evidence type="ECO:0008006" key="4">
    <source>
        <dbReference type="Google" id="ProtNLM"/>
    </source>
</evidence>
<dbReference type="EMBL" id="MKEK01000001">
    <property type="protein sequence ID" value="OEY70896.1"/>
    <property type="molecule type" value="Genomic_DNA"/>
</dbReference>
<accession>A0A1E7Q9S5</accession>
<comment type="caution">
    <text evidence="2">The sequence shown here is derived from an EMBL/GenBank/DDBJ whole genome shotgun (WGS) entry which is preliminary data.</text>
</comment>
<sequence length="115" mass="12002">MKMKASLLALSLLASVSCFAAETYQVSTSVYANGELIASPVMVVEADKMASITIGNDFSFNLTVKPNQDDTVGVITAVTVGNDTVTPSFTVAYGKEATMEIGSQKLTLLVSKVGS</sequence>
<organism evidence="2 3">
    <name type="scientific">Rheinheimera salexigens</name>
    <dbReference type="NCBI Taxonomy" id="1628148"/>
    <lineage>
        <taxon>Bacteria</taxon>
        <taxon>Pseudomonadati</taxon>
        <taxon>Pseudomonadota</taxon>
        <taxon>Gammaproteobacteria</taxon>
        <taxon>Chromatiales</taxon>
        <taxon>Chromatiaceae</taxon>
        <taxon>Rheinheimera</taxon>
    </lineage>
</organism>
<feature type="signal peptide" evidence="1">
    <location>
        <begin position="1"/>
        <end position="20"/>
    </location>
</feature>